<gene>
    <name evidence="4" type="ORF">CEUR00632_LOCUS455</name>
</gene>
<dbReference type="PROSITE" id="PS50088">
    <property type="entry name" value="ANK_REPEAT"/>
    <property type="match status" value="2"/>
</dbReference>
<name>A0A7R9V0C0_9CHLO</name>
<organism evidence="4">
    <name type="scientific">Chlamydomonas euryale</name>
    <dbReference type="NCBI Taxonomy" id="1486919"/>
    <lineage>
        <taxon>Eukaryota</taxon>
        <taxon>Viridiplantae</taxon>
        <taxon>Chlorophyta</taxon>
        <taxon>core chlorophytes</taxon>
        <taxon>Chlorophyceae</taxon>
        <taxon>CS clade</taxon>
        <taxon>Chlamydomonadales</taxon>
        <taxon>Chlamydomonadaceae</taxon>
        <taxon>Chlamydomonas</taxon>
    </lineage>
</organism>
<feature type="repeat" description="ANK" evidence="3">
    <location>
        <begin position="69"/>
        <end position="101"/>
    </location>
</feature>
<dbReference type="AlphaFoldDB" id="A0A7R9V0C0"/>
<keyword evidence="1" id="KW-0677">Repeat</keyword>
<dbReference type="PANTHER" id="PTHR24171">
    <property type="entry name" value="ANKYRIN REPEAT DOMAIN-CONTAINING PROTEIN 39-RELATED"/>
    <property type="match status" value="1"/>
</dbReference>
<evidence type="ECO:0000313" key="4">
    <source>
        <dbReference type="EMBL" id="CAD8280420.1"/>
    </source>
</evidence>
<dbReference type="SMART" id="SM00248">
    <property type="entry name" value="ANK"/>
    <property type="match status" value="3"/>
</dbReference>
<dbReference type="Gene3D" id="1.25.40.20">
    <property type="entry name" value="Ankyrin repeat-containing domain"/>
    <property type="match status" value="1"/>
</dbReference>
<keyword evidence="2 3" id="KW-0040">ANK repeat</keyword>
<evidence type="ECO:0000256" key="1">
    <source>
        <dbReference type="ARBA" id="ARBA00022737"/>
    </source>
</evidence>
<dbReference type="PROSITE" id="PS50297">
    <property type="entry name" value="ANK_REP_REGION"/>
    <property type="match status" value="2"/>
</dbReference>
<evidence type="ECO:0000256" key="3">
    <source>
        <dbReference type="PROSITE-ProRule" id="PRU00023"/>
    </source>
</evidence>
<sequence length="195" mass="20776">MEHKARVLCSNAARGNIHGVLQAFKDGADINSTDGSGMTPLCRAAYNGNLEMVEFLCSYGADLNRRDIWGRTSLRIAAAKGHARIIQHLARQGADSSIPDWTGCPPLFAAAYSGHINAAAVLLEFGASALQTSTLLVASSENLRETPAHEELVTPIWAAQTQGHTAMEQLLLQKAEYLQSPAPAMKVAGAPVMPL</sequence>
<dbReference type="Pfam" id="PF12796">
    <property type="entry name" value="Ank_2"/>
    <property type="match status" value="1"/>
</dbReference>
<dbReference type="SUPFAM" id="SSF48403">
    <property type="entry name" value="Ankyrin repeat"/>
    <property type="match status" value="1"/>
</dbReference>
<dbReference type="EMBL" id="HBEC01000980">
    <property type="protein sequence ID" value="CAD8280420.1"/>
    <property type="molecule type" value="Transcribed_RNA"/>
</dbReference>
<proteinExistence type="predicted"/>
<dbReference type="PANTHER" id="PTHR24171:SF9">
    <property type="entry name" value="ANKYRIN REPEAT DOMAIN-CONTAINING PROTEIN 39"/>
    <property type="match status" value="1"/>
</dbReference>
<dbReference type="InterPro" id="IPR036770">
    <property type="entry name" value="Ankyrin_rpt-contain_sf"/>
</dbReference>
<evidence type="ECO:0000256" key="2">
    <source>
        <dbReference type="ARBA" id="ARBA00023043"/>
    </source>
</evidence>
<dbReference type="InterPro" id="IPR002110">
    <property type="entry name" value="Ankyrin_rpt"/>
</dbReference>
<reference evidence="4" key="1">
    <citation type="submission" date="2021-01" db="EMBL/GenBank/DDBJ databases">
        <authorList>
            <person name="Corre E."/>
            <person name="Pelletier E."/>
            <person name="Niang G."/>
            <person name="Scheremetjew M."/>
            <person name="Finn R."/>
            <person name="Kale V."/>
            <person name="Holt S."/>
            <person name="Cochrane G."/>
            <person name="Meng A."/>
            <person name="Brown T."/>
            <person name="Cohen L."/>
        </authorList>
    </citation>
    <scope>NUCLEOTIDE SEQUENCE</scope>
    <source>
        <strain evidence="4">CCMP219</strain>
    </source>
</reference>
<protein>
    <submittedName>
        <fullName evidence="4">Uncharacterized protein</fullName>
    </submittedName>
</protein>
<feature type="repeat" description="ANK" evidence="3">
    <location>
        <begin position="36"/>
        <end position="68"/>
    </location>
</feature>
<accession>A0A7R9V0C0</accession>